<dbReference type="InterPro" id="IPR019606">
    <property type="entry name" value="GerMN"/>
</dbReference>
<dbReference type="STRING" id="1146883.BLASA_2955"/>
<dbReference type="HOGENOM" id="CLU_124411_0_0_11"/>
<keyword evidence="5" id="KW-1185">Reference proteome</keyword>
<evidence type="ECO:0000313" key="4">
    <source>
        <dbReference type="EMBL" id="CCG03826.1"/>
    </source>
</evidence>
<sequence length="186" mass="18927">MILVLLCGLLLLAGCGVEPQAAPQPLTVPAPQTSQPARSSDTAGLELTVYFVRGADLVPARRTVDFLTPAEALDALVAGPTRAEVIAGLRTALAPQVLSVDVGLPGGITSVAVTTEFTGISGGNQLLAVAQVVWTLTGLEGTQQVRFLLDGVPVEVPTDTGLTEAPVGRDNFSSVAPPASPGSPPR</sequence>
<evidence type="ECO:0000256" key="1">
    <source>
        <dbReference type="SAM" id="MobiDB-lite"/>
    </source>
</evidence>
<accession>H6RMJ1</accession>
<reference evidence="4 5" key="1">
    <citation type="journal article" date="2012" name="J. Bacteriol.">
        <title>Genome Sequence of Blastococcus saxobsidens DD2, a Stone-Inhabiting Bacterium.</title>
        <authorList>
            <person name="Chouaia B."/>
            <person name="Crotti E."/>
            <person name="Brusetti L."/>
            <person name="Daffonchio D."/>
            <person name="Essoussi I."/>
            <person name="Nouioui I."/>
            <person name="Sbissi I."/>
            <person name="Ghodhbane-Gtari F."/>
            <person name="Gtari M."/>
            <person name="Vacherie B."/>
            <person name="Barbe V."/>
            <person name="Medigue C."/>
            <person name="Gury J."/>
            <person name="Pujic P."/>
            <person name="Normand P."/>
        </authorList>
    </citation>
    <scope>NUCLEOTIDE SEQUENCE [LARGE SCALE GENOMIC DNA]</scope>
    <source>
        <strain evidence="4 5">DD2</strain>
    </source>
</reference>
<keyword evidence="2" id="KW-0732">Signal</keyword>
<dbReference type="eggNOG" id="COG5401">
    <property type="taxonomic scope" value="Bacteria"/>
</dbReference>
<dbReference type="Proteomes" id="UP000007517">
    <property type="component" value="Chromosome"/>
</dbReference>
<proteinExistence type="predicted"/>
<feature type="signal peptide" evidence="2">
    <location>
        <begin position="1"/>
        <end position="21"/>
    </location>
</feature>
<dbReference type="SMART" id="SM00909">
    <property type="entry name" value="Germane"/>
    <property type="match status" value="1"/>
</dbReference>
<protein>
    <submittedName>
        <fullName evidence="4">Putative Lipoprotein</fullName>
    </submittedName>
</protein>
<organism evidence="4 5">
    <name type="scientific">Blastococcus saxobsidens (strain DD2)</name>
    <dbReference type="NCBI Taxonomy" id="1146883"/>
    <lineage>
        <taxon>Bacteria</taxon>
        <taxon>Bacillati</taxon>
        <taxon>Actinomycetota</taxon>
        <taxon>Actinomycetes</taxon>
        <taxon>Geodermatophilales</taxon>
        <taxon>Geodermatophilaceae</taxon>
        <taxon>Blastococcus</taxon>
    </lineage>
</organism>
<dbReference type="KEGG" id="bsd:BLASA_2955"/>
<dbReference type="EMBL" id="FO117623">
    <property type="protein sequence ID" value="CCG03826.1"/>
    <property type="molecule type" value="Genomic_DNA"/>
</dbReference>
<gene>
    <name evidence="4" type="ordered locus">BLASA_2955</name>
</gene>
<feature type="domain" description="GerMN" evidence="3">
    <location>
        <begin position="69"/>
        <end position="158"/>
    </location>
</feature>
<name>H6RMJ1_BLASD</name>
<evidence type="ECO:0000259" key="3">
    <source>
        <dbReference type="SMART" id="SM00909"/>
    </source>
</evidence>
<evidence type="ECO:0000313" key="5">
    <source>
        <dbReference type="Proteomes" id="UP000007517"/>
    </source>
</evidence>
<dbReference type="AlphaFoldDB" id="H6RMJ1"/>
<feature type="chain" id="PRO_5003606859" evidence="2">
    <location>
        <begin position="22"/>
        <end position="186"/>
    </location>
</feature>
<keyword evidence="4" id="KW-0449">Lipoprotein</keyword>
<dbReference type="Pfam" id="PF10646">
    <property type="entry name" value="Germane"/>
    <property type="match status" value="1"/>
</dbReference>
<feature type="region of interest" description="Disordered" evidence="1">
    <location>
        <begin position="160"/>
        <end position="186"/>
    </location>
</feature>
<evidence type="ECO:0000256" key="2">
    <source>
        <dbReference type="SAM" id="SignalP"/>
    </source>
</evidence>
<reference evidence="5" key="2">
    <citation type="submission" date="2012-02" db="EMBL/GenBank/DDBJ databases">
        <title>Complete genome sequence of Blastococcus saxobsidens strain DD2.</title>
        <authorList>
            <person name="Genoscope."/>
        </authorList>
    </citation>
    <scope>NUCLEOTIDE SEQUENCE [LARGE SCALE GENOMIC DNA]</scope>
    <source>
        <strain evidence="5">DD2</strain>
    </source>
</reference>